<evidence type="ECO:0000313" key="11">
    <source>
        <dbReference type="Proteomes" id="UP001500729"/>
    </source>
</evidence>
<gene>
    <name evidence="10" type="ORF">GCM10009533_26290</name>
</gene>
<evidence type="ECO:0000256" key="6">
    <source>
        <dbReference type="SAM" id="MobiDB-lite"/>
    </source>
</evidence>
<dbReference type="SMART" id="SM00560">
    <property type="entry name" value="LamGL"/>
    <property type="match status" value="1"/>
</dbReference>
<dbReference type="InterPro" id="IPR011040">
    <property type="entry name" value="Sialidase"/>
</dbReference>
<dbReference type="InterPro" id="IPR013320">
    <property type="entry name" value="ConA-like_dom_sf"/>
</dbReference>
<dbReference type="EMBL" id="BAAAGS010000014">
    <property type="protein sequence ID" value="GAA0525650.1"/>
    <property type="molecule type" value="Genomic_DNA"/>
</dbReference>
<accession>A0ABN1CTA5</accession>
<feature type="region of interest" description="Disordered" evidence="6">
    <location>
        <begin position="411"/>
        <end position="435"/>
    </location>
</feature>
<evidence type="ECO:0000256" key="3">
    <source>
        <dbReference type="ARBA" id="ARBA00012733"/>
    </source>
</evidence>
<dbReference type="Gene3D" id="2.120.10.10">
    <property type="match status" value="1"/>
</dbReference>
<sequence>MNRFRPARPSADHRPEPACRPRAAHRLRVLAAAVVTVTASSVLAAPAHAAGPPGGPADFTEQALYARGLAGYACYRIPAIVRTTAATLLAFAEARRNDCGDDGDVDLVVRRSTDGGRTWGPVQLVGDNGPHTFGNPVPVVDAATGRVVLVTTHNPGDVDRDRTVHVQHSDDDGRTWSAPRDITAQVKDPAWDRWYATGPMHGIQLTRGEHAGRLVVGASHESADERQVGGHLVYSDDGGLNWRVGANAEHRPDTIKPQEMSVVELVDGRVYAAARDQGGTDPGHRAFAVSADGGETFEKPFRTIPELQTPIIQGSALRWRAVDEGDAGNRILFSAPAHPAGREAMSIRSSYDEGGSWESWQDGKIVHWGPSGYSDLTAIDEDTIGLLYERGKGNPYEEIVLARFGEAYLEQPNGTPPNFPEPPAPGPTTPDVSKNAHTAYVRGTPGLTEGRFGSALAATGGQHVHVPLTDELDLRSDDFTVTAWFSYDQTAGAHTLLWAYRMGSENTPQLWLRAEPGSNRIRAHLAAEEGHATIASTSAFNDGRWHHVVLQRGGGRFRMIVDGAEVAVAAAPLGSVSAGGAEFGIDGVHIGQRVDGADRWHGALDEVRVYRRALPRGQLDAIRAVNRPIGAGLELRLPLDGVGR</sequence>
<dbReference type="CDD" id="cd15482">
    <property type="entry name" value="Sialidase_non-viral"/>
    <property type="match status" value="1"/>
</dbReference>
<comment type="caution">
    <text evidence="10">The sequence shown here is derived from an EMBL/GenBank/DDBJ whole genome shotgun (WGS) entry which is preliminary data.</text>
</comment>
<dbReference type="PANTHER" id="PTHR10628">
    <property type="entry name" value="SIALIDASE"/>
    <property type="match status" value="1"/>
</dbReference>
<feature type="region of interest" description="Disordered" evidence="6">
    <location>
        <begin position="1"/>
        <end position="20"/>
    </location>
</feature>
<dbReference type="EC" id="3.2.1.18" evidence="3"/>
<dbReference type="SUPFAM" id="SSF50939">
    <property type="entry name" value="Sialidases"/>
    <property type="match status" value="1"/>
</dbReference>
<feature type="domain" description="Laminin G" evidence="8">
    <location>
        <begin position="477"/>
        <end position="612"/>
    </location>
</feature>
<keyword evidence="4 7" id="KW-0732">Signal</keyword>
<keyword evidence="11" id="KW-1185">Reference proteome</keyword>
<dbReference type="InterPro" id="IPR036278">
    <property type="entry name" value="Sialidase_sf"/>
</dbReference>
<feature type="compositionally biased region" description="Pro residues" evidence="6">
    <location>
        <begin position="414"/>
        <end position="428"/>
    </location>
</feature>
<dbReference type="Proteomes" id="UP001500729">
    <property type="component" value="Unassembled WGS sequence"/>
</dbReference>
<dbReference type="PANTHER" id="PTHR10628:SF30">
    <property type="entry name" value="EXO-ALPHA-SIALIDASE"/>
    <property type="match status" value="1"/>
</dbReference>
<comment type="similarity">
    <text evidence="2">Belongs to the glycosyl hydrolase 33 family.</text>
</comment>
<feature type="domain" description="LamG-like jellyroll fold" evidence="9">
    <location>
        <begin position="477"/>
        <end position="617"/>
    </location>
</feature>
<dbReference type="Pfam" id="PF13088">
    <property type="entry name" value="BNR_2"/>
    <property type="match status" value="1"/>
</dbReference>
<evidence type="ECO:0000256" key="4">
    <source>
        <dbReference type="ARBA" id="ARBA00022729"/>
    </source>
</evidence>
<feature type="chain" id="PRO_5045942941" description="exo-alpha-sialidase" evidence="7">
    <location>
        <begin position="45"/>
        <end position="644"/>
    </location>
</feature>
<protein>
    <recommendedName>
        <fullName evidence="3">exo-alpha-sialidase</fullName>
        <ecNumber evidence="3">3.2.1.18</ecNumber>
    </recommendedName>
</protein>
<evidence type="ECO:0000313" key="10">
    <source>
        <dbReference type="EMBL" id="GAA0525650.1"/>
    </source>
</evidence>
<organism evidence="10 11">
    <name type="scientific">Saccharopolyspora erythraea</name>
    <name type="common">Streptomyces erythraeus</name>
    <dbReference type="NCBI Taxonomy" id="1836"/>
    <lineage>
        <taxon>Bacteria</taxon>
        <taxon>Bacillati</taxon>
        <taxon>Actinomycetota</taxon>
        <taxon>Actinomycetes</taxon>
        <taxon>Pseudonocardiales</taxon>
        <taxon>Pseudonocardiaceae</taxon>
        <taxon>Saccharopolyspora</taxon>
    </lineage>
</organism>
<name>A0ABN1CTA5_SACER</name>
<reference evidence="10 11" key="1">
    <citation type="journal article" date="2019" name="Int. J. Syst. Evol. Microbiol.">
        <title>The Global Catalogue of Microorganisms (GCM) 10K type strain sequencing project: providing services to taxonomists for standard genome sequencing and annotation.</title>
        <authorList>
            <consortium name="The Broad Institute Genomics Platform"/>
            <consortium name="The Broad Institute Genome Sequencing Center for Infectious Disease"/>
            <person name="Wu L."/>
            <person name="Ma J."/>
        </authorList>
    </citation>
    <scope>NUCLEOTIDE SEQUENCE [LARGE SCALE GENOMIC DNA]</scope>
    <source>
        <strain evidence="10 11">JCM 10303</strain>
    </source>
</reference>
<dbReference type="CDD" id="cd00110">
    <property type="entry name" value="LamG"/>
    <property type="match status" value="1"/>
</dbReference>
<dbReference type="Pfam" id="PF13385">
    <property type="entry name" value="Laminin_G_3"/>
    <property type="match status" value="1"/>
</dbReference>
<evidence type="ECO:0000256" key="5">
    <source>
        <dbReference type="ARBA" id="ARBA00023157"/>
    </source>
</evidence>
<evidence type="ECO:0000259" key="9">
    <source>
        <dbReference type="SMART" id="SM00560"/>
    </source>
</evidence>
<proteinExistence type="inferred from homology"/>
<dbReference type="SUPFAM" id="SSF49899">
    <property type="entry name" value="Concanavalin A-like lectins/glucanases"/>
    <property type="match status" value="1"/>
</dbReference>
<keyword evidence="5" id="KW-1015">Disulfide bond</keyword>
<evidence type="ECO:0000259" key="8">
    <source>
        <dbReference type="SMART" id="SM00282"/>
    </source>
</evidence>
<dbReference type="InterPro" id="IPR001791">
    <property type="entry name" value="Laminin_G"/>
</dbReference>
<evidence type="ECO:0000256" key="1">
    <source>
        <dbReference type="ARBA" id="ARBA00000427"/>
    </source>
</evidence>
<dbReference type="InterPro" id="IPR006558">
    <property type="entry name" value="LamG-like"/>
</dbReference>
<dbReference type="SMART" id="SM00282">
    <property type="entry name" value="LamG"/>
    <property type="match status" value="1"/>
</dbReference>
<dbReference type="Gene3D" id="2.60.120.200">
    <property type="match status" value="1"/>
</dbReference>
<feature type="signal peptide" evidence="7">
    <location>
        <begin position="1"/>
        <end position="44"/>
    </location>
</feature>
<comment type="catalytic activity">
    <reaction evidence="1">
        <text>Hydrolysis of alpha-(2-&gt;3)-, alpha-(2-&gt;6)-, alpha-(2-&gt;8)- glycosidic linkages of terminal sialic acid residues in oligosaccharides, glycoproteins, glycolipids, colominic acid and synthetic substrates.</text>
        <dbReference type="EC" id="3.2.1.18"/>
    </reaction>
</comment>
<evidence type="ECO:0000256" key="2">
    <source>
        <dbReference type="ARBA" id="ARBA00009348"/>
    </source>
</evidence>
<feature type="compositionally biased region" description="Basic and acidic residues" evidence="6">
    <location>
        <begin position="10"/>
        <end position="19"/>
    </location>
</feature>
<dbReference type="InterPro" id="IPR026856">
    <property type="entry name" value="Sialidase_fam"/>
</dbReference>
<evidence type="ECO:0000256" key="7">
    <source>
        <dbReference type="SAM" id="SignalP"/>
    </source>
</evidence>